<keyword evidence="3" id="KW-0269">Exonuclease</keyword>
<evidence type="ECO:0000256" key="3">
    <source>
        <dbReference type="ARBA" id="ARBA00022839"/>
    </source>
</evidence>
<dbReference type="SUPFAM" id="SSF53098">
    <property type="entry name" value="Ribonuclease H-like"/>
    <property type="match status" value="1"/>
</dbReference>
<dbReference type="SMART" id="SM00479">
    <property type="entry name" value="EXOIII"/>
    <property type="match status" value="1"/>
</dbReference>
<dbReference type="InterPro" id="IPR036397">
    <property type="entry name" value="RNaseH_sf"/>
</dbReference>
<dbReference type="RefSeq" id="WP_074694542.1">
    <property type="nucleotide sequence ID" value="NZ_FNJN01000002.1"/>
</dbReference>
<dbReference type="SUPFAM" id="SSF52113">
    <property type="entry name" value="BRCT domain"/>
    <property type="match status" value="1"/>
</dbReference>
<dbReference type="InterPro" id="IPR036420">
    <property type="entry name" value="BRCT_dom_sf"/>
</dbReference>
<evidence type="ECO:0000313" key="5">
    <source>
        <dbReference type="EMBL" id="SDO78060.1"/>
    </source>
</evidence>
<dbReference type="EMBL" id="FNJN01000002">
    <property type="protein sequence ID" value="SDO78060.1"/>
    <property type="molecule type" value="Genomic_DNA"/>
</dbReference>
<dbReference type="PANTHER" id="PTHR30231:SF4">
    <property type="entry name" value="PROTEIN NEN2"/>
    <property type="match status" value="1"/>
</dbReference>
<dbReference type="Gene3D" id="3.30.420.10">
    <property type="entry name" value="Ribonuclease H-like superfamily/Ribonuclease H"/>
    <property type="match status" value="1"/>
</dbReference>
<dbReference type="FunFam" id="3.30.420.10:FF:000045">
    <property type="entry name" value="3'-5' exonuclease DinG"/>
    <property type="match status" value="1"/>
</dbReference>
<keyword evidence="2" id="KW-0378">Hydrolase</keyword>
<dbReference type="CDD" id="cd06127">
    <property type="entry name" value="DEDDh"/>
    <property type="match status" value="1"/>
</dbReference>
<organism evidence="5 6">
    <name type="scientific">Microbacterium testaceum (strain StLB037)</name>
    <dbReference type="NCBI Taxonomy" id="979556"/>
    <lineage>
        <taxon>Bacteria</taxon>
        <taxon>Bacillati</taxon>
        <taxon>Actinomycetota</taxon>
        <taxon>Actinomycetes</taxon>
        <taxon>Micrococcales</taxon>
        <taxon>Microbacteriaceae</taxon>
        <taxon>Microbacterium</taxon>
    </lineage>
</organism>
<feature type="domain" description="Exonuclease" evidence="4">
    <location>
        <begin position="4"/>
        <end position="169"/>
    </location>
</feature>
<accession>A0A1H0MD03</accession>
<evidence type="ECO:0000256" key="1">
    <source>
        <dbReference type="ARBA" id="ARBA00022722"/>
    </source>
</evidence>
<dbReference type="Proteomes" id="UP000186456">
    <property type="component" value="Unassembled WGS sequence"/>
</dbReference>
<dbReference type="InterPro" id="IPR012337">
    <property type="entry name" value="RNaseH-like_sf"/>
</dbReference>
<dbReference type="GO" id="GO:0003676">
    <property type="term" value="F:nucleic acid binding"/>
    <property type="evidence" value="ECO:0007669"/>
    <property type="project" value="InterPro"/>
</dbReference>
<sequence>MVRGFAVIDLETTGLFPQKHDRIVEVAIVHVSPTGVVEGVWETLVNPMRDMGAQRIHGISAAAAARAPEFGALAPSIASLLRGRVPVAHNASFDARFLAHSMQQTGLMCPEYEYWMCTMQLAGTFLPGSRSLADCSAAIGYAMENAHRASADALAAAALLRAYIGAGHDPAWWDGWLATPGEWPDEPFDTTAWLARTDSDTAPRSVLERLHVDVATDAAVDDGSLNLDYLALLDRVLLDRYMSATETDDLIRFAAELNLSSTAVRRIHRAYFDGLVSAAWADDQLTTDEWADIQKIGTLLEIDAQTIAGAASKPDAAAPTLTTGFRLSPGDTVVITGEPRRDRAAWFDILTERGLIPKDSMVKKAKVLVAADPDSMSGKARQARAWGIPIVTEEGLERLMGLGADE</sequence>
<reference evidence="5 6" key="1">
    <citation type="submission" date="2016-10" db="EMBL/GenBank/DDBJ databases">
        <authorList>
            <person name="de Groot N.N."/>
        </authorList>
    </citation>
    <scope>NUCLEOTIDE SEQUENCE [LARGE SCALE GENOMIC DNA]</scope>
    <source>
        <strain evidence="5 6">StLB037</strain>
    </source>
</reference>
<gene>
    <name evidence="5" type="ORF">SAMN04487788_0865</name>
</gene>
<evidence type="ECO:0000259" key="4">
    <source>
        <dbReference type="SMART" id="SM00479"/>
    </source>
</evidence>
<evidence type="ECO:0000256" key="2">
    <source>
        <dbReference type="ARBA" id="ARBA00022801"/>
    </source>
</evidence>
<dbReference type="GO" id="GO:0008408">
    <property type="term" value="F:3'-5' exonuclease activity"/>
    <property type="evidence" value="ECO:0007669"/>
    <property type="project" value="TreeGrafter"/>
</dbReference>
<name>A0A1H0MD03_MICTS</name>
<keyword evidence="1" id="KW-0540">Nuclease</keyword>
<protein>
    <submittedName>
        <fullName evidence="5">DNA polymerase-3 subunit epsilon</fullName>
    </submittedName>
</protein>
<dbReference type="AlphaFoldDB" id="A0A1H0MD03"/>
<proteinExistence type="predicted"/>
<dbReference type="PANTHER" id="PTHR30231">
    <property type="entry name" value="DNA POLYMERASE III SUBUNIT EPSILON"/>
    <property type="match status" value="1"/>
</dbReference>
<dbReference type="InterPro" id="IPR013520">
    <property type="entry name" value="Ribonucl_H"/>
</dbReference>
<dbReference type="Gene3D" id="3.40.50.10190">
    <property type="entry name" value="BRCT domain"/>
    <property type="match status" value="1"/>
</dbReference>
<dbReference type="Pfam" id="PF00929">
    <property type="entry name" value="RNase_T"/>
    <property type="match status" value="1"/>
</dbReference>
<evidence type="ECO:0000313" key="6">
    <source>
        <dbReference type="Proteomes" id="UP000186456"/>
    </source>
</evidence>